<dbReference type="CDD" id="cd00338">
    <property type="entry name" value="Ser_Recombinase"/>
    <property type="match status" value="1"/>
</dbReference>
<dbReference type="AlphaFoldDB" id="A0AB35MXH2"/>
<dbReference type="InterPro" id="IPR038109">
    <property type="entry name" value="DNA_bind_recomb_sf"/>
</dbReference>
<dbReference type="PANTHER" id="PTHR30461:SF2">
    <property type="entry name" value="SERINE RECOMBINASE PINE-RELATED"/>
    <property type="match status" value="1"/>
</dbReference>
<protein>
    <submittedName>
        <fullName evidence="5">Recombinase family protein</fullName>
    </submittedName>
</protein>
<dbReference type="Pfam" id="PF07508">
    <property type="entry name" value="Recombinase"/>
    <property type="match status" value="1"/>
</dbReference>
<keyword evidence="3" id="KW-0175">Coiled coil</keyword>
<sequence length="622" mass="70307">MFKPSPYPEVYSYRRFSNIEQEKGSSLARQDKYAYDIAGKYGLTVNKDLVLTDKGLSAFHAEHKTKGSFGVFLSLVKSKHVKSGSYLIVESMDRMSREQVFQAHATMTELITAGITVVVAKEGKVFNRKTMSADPLGTMLYAILEMQRSHEESLRKQGFSVDYIYQQVANFKDGLVSDVAGSLPFWLSRKPKPHPKVKTGFELNEHKITALMIVSLYLNERMGLGAIRQELRRLGIKSPTGKAIWGVSTISSVLANPTLCGRKVFTISYLKHGEAENENFDLHNYYPALISEGEYEAIQALKKRKYNAMSGDKSAVSDDALVYLLTDYGNKSFCSKCGKSIGSQPQKQKSRIRRRLNCSTEKESKNCCKSIIQDYLEDAFLVAVSRHIDYDLINKDIDSTAKLTIDEKIKEIDQQMNNILDTLTIISDGEKRATEKAKYQDLEKKKDELKKESGEFETYRISSESIKAFISNVQAARDYQNRDARLIVKDVLVKSIKKISVHMEAEPLSFYGYEKILDDCLVNVIDVEFYSGREISIFVSSNKDDSKLLFTRIHDDFVDDARGSYTSAQLDNWNEHGFDALLECLDEAQITNDPSDPENIWGGYDLAGALAEMVTEELIDSE</sequence>
<evidence type="ECO:0000256" key="1">
    <source>
        <dbReference type="ARBA" id="ARBA00023125"/>
    </source>
</evidence>
<dbReference type="InterPro" id="IPR011109">
    <property type="entry name" value="DNA_bind_recombinase_dom"/>
</dbReference>
<dbReference type="Gene3D" id="3.40.50.1390">
    <property type="entry name" value="Resolvase, N-terminal catalytic domain"/>
    <property type="match status" value="1"/>
</dbReference>
<name>A0AB35MXH2_VIBSP</name>
<dbReference type="EMBL" id="JAUYVL010000005">
    <property type="protein sequence ID" value="MDP2501385.1"/>
    <property type="molecule type" value="Genomic_DNA"/>
</dbReference>
<dbReference type="SMART" id="SM00857">
    <property type="entry name" value="Resolvase"/>
    <property type="match status" value="1"/>
</dbReference>
<dbReference type="InterPro" id="IPR006119">
    <property type="entry name" value="Resolv_N"/>
</dbReference>
<evidence type="ECO:0000313" key="5">
    <source>
        <dbReference type="EMBL" id="MDP2501385.1"/>
    </source>
</evidence>
<dbReference type="Proteomes" id="UP001177935">
    <property type="component" value="Unassembled WGS sequence"/>
</dbReference>
<evidence type="ECO:0000313" key="6">
    <source>
        <dbReference type="Proteomes" id="UP001177935"/>
    </source>
</evidence>
<evidence type="ECO:0000259" key="4">
    <source>
        <dbReference type="PROSITE" id="PS51737"/>
    </source>
</evidence>
<dbReference type="GO" id="GO:0003677">
    <property type="term" value="F:DNA binding"/>
    <property type="evidence" value="ECO:0007669"/>
    <property type="project" value="UniProtKB-KW"/>
</dbReference>
<feature type="domain" description="Recombinase" evidence="4">
    <location>
        <begin position="184"/>
        <end position="308"/>
    </location>
</feature>
<accession>A0AB35MXH2</accession>
<comment type="caution">
    <text evidence="5">The sequence shown here is derived from an EMBL/GenBank/DDBJ whole genome shotgun (WGS) entry which is preliminary data.</text>
</comment>
<dbReference type="PROSITE" id="PS51737">
    <property type="entry name" value="RECOMBINASE_DNA_BIND"/>
    <property type="match status" value="1"/>
</dbReference>
<evidence type="ECO:0000256" key="3">
    <source>
        <dbReference type="SAM" id="Coils"/>
    </source>
</evidence>
<proteinExistence type="predicted"/>
<organism evidence="5 6">
    <name type="scientific">Vibrio splendidus</name>
    <dbReference type="NCBI Taxonomy" id="29497"/>
    <lineage>
        <taxon>Bacteria</taxon>
        <taxon>Pseudomonadati</taxon>
        <taxon>Pseudomonadota</taxon>
        <taxon>Gammaproteobacteria</taxon>
        <taxon>Vibrionales</taxon>
        <taxon>Vibrionaceae</taxon>
        <taxon>Vibrio</taxon>
    </lineage>
</organism>
<dbReference type="InterPro" id="IPR036162">
    <property type="entry name" value="Resolvase-like_N_sf"/>
</dbReference>
<evidence type="ECO:0000256" key="2">
    <source>
        <dbReference type="ARBA" id="ARBA00023172"/>
    </source>
</evidence>
<dbReference type="PANTHER" id="PTHR30461">
    <property type="entry name" value="DNA-INVERTASE FROM LAMBDOID PROPHAGE"/>
    <property type="match status" value="1"/>
</dbReference>
<reference evidence="5" key="1">
    <citation type="submission" date="2023-07" db="EMBL/GenBank/DDBJ databases">
        <title>Genome content predicts the carbon catabolic preferences of heterotrophic bacteria.</title>
        <authorList>
            <person name="Gralka M."/>
        </authorList>
    </citation>
    <scope>NUCLEOTIDE SEQUENCE</scope>
    <source>
        <strain evidence="5">6E02</strain>
    </source>
</reference>
<dbReference type="GO" id="GO:0000150">
    <property type="term" value="F:DNA strand exchange activity"/>
    <property type="evidence" value="ECO:0007669"/>
    <property type="project" value="InterPro"/>
</dbReference>
<dbReference type="Pfam" id="PF00239">
    <property type="entry name" value="Resolvase"/>
    <property type="match status" value="1"/>
</dbReference>
<dbReference type="Gene3D" id="3.90.1750.20">
    <property type="entry name" value="Putative Large Serine Recombinase, Chain B, Domain 2"/>
    <property type="match status" value="1"/>
</dbReference>
<dbReference type="SUPFAM" id="SSF53041">
    <property type="entry name" value="Resolvase-like"/>
    <property type="match status" value="1"/>
</dbReference>
<feature type="coiled-coil region" evidence="3">
    <location>
        <begin position="432"/>
        <end position="459"/>
    </location>
</feature>
<dbReference type="InterPro" id="IPR050639">
    <property type="entry name" value="SSR_resolvase"/>
</dbReference>
<keyword evidence="1" id="KW-0238">DNA-binding</keyword>
<dbReference type="RefSeq" id="WP_102560308.1">
    <property type="nucleotide sequence ID" value="NZ_CAWNUI010000003.1"/>
</dbReference>
<keyword evidence="2" id="KW-0233">DNA recombination</keyword>
<gene>
    <name evidence="5" type="ORF">Q8W42_11770</name>
</gene>